<gene>
    <name evidence="7" type="ORF">GOODEAATRI_013199</name>
</gene>
<keyword evidence="3 4" id="KW-0206">Cytoskeleton</keyword>
<keyword evidence="2 4" id="KW-0493">Microtubule</keyword>
<dbReference type="InterPro" id="IPR045818">
    <property type="entry name" value="GCP6_N"/>
</dbReference>
<sequence>MYASSNNPTKADSSSSITGLLSALCDCSLSGVSWKRRALGGVSREGFHRALKKRAYSALLSKLFQDGTKGSASRPSAAANTPPRNKVLMMCFDLRLAGCREEAEALEDHLERLPEGASSGLKEVDSVLELLVSLAGSAPPPSTSFSRDYMRRERPVLRRPRPWSYQSEDLQRLEARAWGLVCAEEWGTLETLCGTQRLMYSLPGTGLLALRTKVEAEERFQKETRLTLFGALQHTRTSDMDIRLDLPPVPSNIDVTGLAIRVDQSEDEGFQSASNLTPDSQSESSPVPDVDIWEAVRTFEPGRRRCWESVGCPPGKKESIFLTEGGRETFDQLYRLREGEMRVVTSGASSPIFMLPQDSQKQLVSDLLNVLIGVASTTFPLNQSVQFDVRPGVCVSGASPESVSRLLGELAQYGTYYLRLSRFSLQSADKKGLVLQAFTGGLRKYLHYYRACVLSTPPTLSLLTIGFLFRKVGRQLRFVSDWVYSGVFRDVYGEFMIQVNEEYLSFRVFLRHIANDVYVCGKTINLLKICCPQHYICWSELPVPRIAVTFSLQEVEEIERECAVYRGRMERIAKHSAISREEQWRNVAKKKQEEDDFSFARELRDRERRLQALEEQLEQRARFDSFSSPNCSSYSS</sequence>
<comment type="similarity">
    <text evidence="4">Belongs to the TUBGCP family.</text>
</comment>
<evidence type="ECO:0000256" key="1">
    <source>
        <dbReference type="ARBA" id="ARBA00022490"/>
    </source>
</evidence>
<organism evidence="7 8">
    <name type="scientific">Goodea atripinnis</name>
    <dbReference type="NCBI Taxonomy" id="208336"/>
    <lineage>
        <taxon>Eukaryota</taxon>
        <taxon>Metazoa</taxon>
        <taxon>Chordata</taxon>
        <taxon>Craniata</taxon>
        <taxon>Vertebrata</taxon>
        <taxon>Euteleostomi</taxon>
        <taxon>Actinopterygii</taxon>
        <taxon>Neopterygii</taxon>
        <taxon>Teleostei</taxon>
        <taxon>Neoteleostei</taxon>
        <taxon>Acanthomorphata</taxon>
        <taxon>Ovalentaria</taxon>
        <taxon>Atherinomorphae</taxon>
        <taxon>Cyprinodontiformes</taxon>
        <taxon>Goodeidae</taxon>
        <taxon>Goodea</taxon>
    </lineage>
</organism>
<accession>A0ABV0NAB5</accession>
<comment type="caution">
    <text evidence="7">The sequence shown here is derived from an EMBL/GenBank/DDBJ whole genome shotgun (WGS) entry which is preliminary data.</text>
</comment>
<dbReference type="EMBL" id="JAHRIO010030862">
    <property type="protein sequence ID" value="MEQ2168331.1"/>
    <property type="molecule type" value="Genomic_DNA"/>
</dbReference>
<evidence type="ECO:0000256" key="4">
    <source>
        <dbReference type="RuleBase" id="RU363050"/>
    </source>
</evidence>
<dbReference type="InterPro" id="IPR041470">
    <property type="entry name" value="GCP_N"/>
</dbReference>
<keyword evidence="8" id="KW-1185">Reference proteome</keyword>
<reference evidence="7 8" key="1">
    <citation type="submission" date="2021-06" db="EMBL/GenBank/DDBJ databases">
        <authorList>
            <person name="Palmer J.M."/>
        </authorList>
    </citation>
    <scope>NUCLEOTIDE SEQUENCE [LARGE SCALE GENOMIC DNA]</scope>
    <source>
        <strain evidence="7 8">GA_2019</strain>
        <tissue evidence="7">Muscle</tissue>
    </source>
</reference>
<comment type="subcellular location">
    <subcellularLocation>
        <location evidence="4">Cytoplasm</location>
        <location evidence="4">Cytoskeleton</location>
        <location evidence="4">Microtubule organizing center</location>
    </subcellularLocation>
</comment>
<evidence type="ECO:0000256" key="2">
    <source>
        <dbReference type="ARBA" id="ARBA00022701"/>
    </source>
</evidence>
<evidence type="ECO:0000313" key="8">
    <source>
        <dbReference type="Proteomes" id="UP001476798"/>
    </source>
</evidence>
<evidence type="ECO:0000259" key="6">
    <source>
        <dbReference type="Pfam" id="PF19340"/>
    </source>
</evidence>
<comment type="function">
    <text evidence="4">Component of the gamma-tubulin ring complex (gTuRC) which mediates microtubule nucleation.</text>
</comment>
<keyword evidence="1 4" id="KW-0963">Cytoplasm</keyword>
<proteinExistence type="inferred from homology"/>
<evidence type="ECO:0000256" key="3">
    <source>
        <dbReference type="ARBA" id="ARBA00023212"/>
    </source>
</evidence>
<dbReference type="Pfam" id="PF17681">
    <property type="entry name" value="GCP_N_terminal"/>
    <property type="match status" value="1"/>
</dbReference>
<dbReference type="Pfam" id="PF19340">
    <property type="entry name" value="GCP6_N"/>
    <property type="match status" value="1"/>
</dbReference>
<dbReference type="InterPro" id="IPR007259">
    <property type="entry name" value="GCP"/>
</dbReference>
<protein>
    <recommendedName>
        <fullName evidence="4">Gamma-tubulin complex component</fullName>
    </recommendedName>
</protein>
<feature type="domain" description="Gamma tubulin complex component protein N-terminal" evidence="5">
    <location>
        <begin position="364"/>
        <end position="453"/>
    </location>
</feature>
<dbReference type="Proteomes" id="UP001476798">
    <property type="component" value="Unassembled WGS sequence"/>
</dbReference>
<evidence type="ECO:0000259" key="5">
    <source>
        <dbReference type="Pfam" id="PF17681"/>
    </source>
</evidence>
<dbReference type="PANTHER" id="PTHR19302">
    <property type="entry name" value="GAMMA TUBULIN COMPLEX PROTEIN"/>
    <property type="match status" value="1"/>
</dbReference>
<dbReference type="PANTHER" id="PTHR19302:SF70">
    <property type="entry name" value="GAMMA-TUBULIN COMPLEX COMPONENT 6"/>
    <property type="match status" value="1"/>
</dbReference>
<evidence type="ECO:0000313" key="7">
    <source>
        <dbReference type="EMBL" id="MEQ2168331.1"/>
    </source>
</evidence>
<feature type="domain" description="Gamma-tubulin complex component 6 N-terminal" evidence="6">
    <location>
        <begin position="42"/>
        <end position="347"/>
    </location>
</feature>
<name>A0ABV0NAB5_9TELE</name>